<comment type="caution">
    <text evidence="3">The sequence shown here is derived from an EMBL/GenBank/DDBJ whole genome shotgun (WGS) entry which is preliminary data.</text>
</comment>
<feature type="compositionally biased region" description="Basic and acidic residues" evidence="1">
    <location>
        <begin position="142"/>
        <end position="160"/>
    </location>
</feature>
<accession>A0A846U118</accession>
<organism evidence="3 4">
    <name type="scientific">Kocuria subflava</name>
    <dbReference type="NCBI Taxonomy" id="1736139"/>
    <lineage>
        <taxon>Bacteria</taxon>
        <taxon>Bacillati</taxon>
        <taxon>Actinomycetota</taxon>
        <taxon>Actinomycetes</taxon>
        <taxon>Micrococcales</taxon>
        <taxon>Micrococcaceae</taxon>
        <taxon>Kocuria</taxon>
    </lineage>
</organism>
<dbReference type="InterPro" id="IPR032710">
    <property type="entry name" value="NTF2-like_dom_sf"/>
</dbReference>
<dbReference type="Pfam" id="PF12680">
    <property type="entry name" value="SnoaL_2"/>
    <property type="match status" value="1"/>
</dbReference>
<dbReference type="SUPFAM" id="SSF54427">
    <property type="entry name" value="NTF2-like"/>
    <property type="match status" value="1"/>
</dbReference>
<feature type="domain" description="SnoaL-like" evidence="2">
    <location>
        <begin position="10"/>
        <end position="118"/>
    </location>
</feature>
<keyword evidence="4" id="KW-1185">Reference proteome</keyword>
<dbReference type="EMBL" id="JAAVUN010000018">
    <property type="protein sequence ID" value="NKE10175.1"/>
    <property type="molecule type" value="Genomic_DNA"/>
</dbReference>
<dbReference type="AlphaFoldDB" id="A0A846U118"/>
<protein>
    <submittedName>
        <fullName evidence="3">SnoaL-like domain-containing protein</fullName>
    </submittedName>
</protein>
<dbReference type="InterPro" id="IPR037401">
    <property type="entry name" value="SnoaL-like"/>
</dbReference>
<gene>
    <name evidence="3" type="ORF">GTW58_09575</name>
</gene>
<evidence type="ECO:0000313" key="3">
    <source>
        <dbReference type="EMBL" id="NKE10175.1"/>
    </source>
</evidence>
<dbReference type="Gene3D" id="3.10.450.50">
    <property type="match status" value="1"/>
</dbReference>
<sequence length="166" mass="18707">MYKRMVAKKIRQTFDAINAGDYHFMLDGLADDFTYHFHGEHALGGTRSTRASMEAWWERVGRLLPGACFDVREVLITGGPWQTRVAVNTRVSGDLPDGSQYRNVVLQLLTLRWGKVTDVETLENLQVLERALRVVADHGHPEALADPIQDPHRGTTHPDTHGPNVR</sequence>
<dbReference type="Proteomes" id="UP000521379">
    <property type="component" value="Unassembled WGS sequence"/>
</dbReference>
<name>A0A846U118_9MICC</name>
<proteinExistence type="predicted"/>
<evidence type="ECO:0000256" key="1">
    <source>
        <dbReference type="SAM" id="MobiDB-lite"/>
    </source>
</evidence>
<evidence type="ECO:0000259" key="2">
    <source>
        <dbReference type="Pfam" id="PF12680"/>
    </source>
</evidence>
<feature type="region of interest" description="Disordered" evidence="1">
    <location>
        <begin position="142"/>
        <end position="166"/>
    </location>
</feature>
<reference evidence="3 4" key="1">
    <citation type="submission" date="2020-02" db="EMBL/GenBank/DDBJ databases">
        <authorList>
            <person name="Sun Q."/>
        </authorList>
    </citation>
    <scope>NUCLEOTIDE SEQUENCE [LARGE SCALE GENOMIC DNA]</scope>
    <source>
        <strain evidence="3 4">YIM 13062</strain>
    </source>
</reference>
<evidence type="ECO:0000313" key="4">
    <source>
        <dbReference type="Proteomes" id="UP000521379"/>
    </source>
</evidence>